<evidence type="ECO:0000259" key="2">
    <source>
        <dbReference type="Pfam" id="PF17109"/>
    </source>
</evidence>
<feature type="domain" description="Nephrocystin 3-like N-terminal" evidence="4">
    <location>
        <begin position="273"/>
        <end position="438"/>
    </location>
</feature>
<organism evidence="5 6">
    <name type="scientific">Penicillium canescens</name>
    <dbReference type="NCBI Taxonomy" id="5083"/>
    <lineage>
        <taxon>Eukaryota</taxon>
        <taxon>Fungi</taxon>
        <taxon>Dikarya</taxon>
        <taxon>Ascomycota</taxon>
        <taxon>Pezizomycotina</taxon>
        <taxon>Eurotiomycetes</taxon>
        <taxon>Eurotiomycetidae</taxon>
        <taxon>Eurotiales</taxon>
        <taxon>Aspergillaceae</taxon>
        <taxon>Penicillium</taxon>
    </lineage>
</organism>
<feature type="domain" description="GPI inositol-deacylase winged helix" evidence="3">
    <location>
        <begin position="557"/>
        <end position="633"/>
    </location>
</feature>
<dbReference type="InterPro" id="IPR027417">
    <property type="entry name" value="P-loop_NTPase"/>
</dbReference>
<gene>
    <name evidence="5" type="ORF">N7460_000315</name>
</gene>
<reference evidence="5" key="1">
    <citation type="journal article" date="2023" name="IMA Fungus">
        <title>Comparative genomic study of the Penicillium genus elucidates a diverse pangenome and 15 lateral gene transfer events.</title>
        <authorList>
            <person name="Petersen C."/>
            <person name="Sorensen T."/>
            <person name="Nielsen M.R."/>
            <person name="Sondergaard T.E."/>
            <person name="Sorensen J.L."/>
            <person name="Fitzpatrick D.A."/>
            <person name="Frisvad J.C."/>
            <person name="Nielsen K.L."/>
        </authorList>
    </citation>
    <scope>NUCLEOTIDE SEQUENCE</scope>
    <source>
        <strain evidence="5">IBT 15450</strain>
    </source>
</reference>
<dbReference type="Pfam" id="PF17109">
    <property type="entry name" value="Goodbye"/>
    <property type="match status" value="1"/>
</dbReference>
<proteinExistence type="predicted"/>
<dbReference type="InterPro" id="IPR031350">
    <property type="entry name" value="Goodbye_dom"/>
</dbReference>
<reference evidence="5" key="2">
    <citation type="submission" date="2023-01" db="EMBL/GenBank/DDBJ databases">
        <authorList>
            <person name="Petersen C."/>
        </authorList>
    </citation>
    <scope>NUCLEOTIDE SEQUENCE</scope>
    <source>
        <strain evidence="5">IBT 15450</strain>
    </source>
</reference>
<evidence type="ECO:0000313" key="6">
    <source>
        <dbReference type="Proteomes" id="UP001219568"/>
    </source>
</evidence>
<keyword evidence="1" id="KW-0677">Repeat</keyword>
<dbReference type="InterPro" id="IPR056884">
    <property type="entry name" value="NPHP3-like_N"/>
</dbReference>
<evidence type="ECO:0000259" key="3">
    <source>
        <dbReference type="Pfam" id="PF22939"/>
    </source>
</evidence>
<dbReference type="Pfam" id="PF24883">
    <property type="entry name" value="NPHP3_N"/>
    <property type="match status" value="1"/>
</dbReference>
<dbReference type="InterPro" id="IPR054471">
    <property type="entry name" value="GPIID_WHD"/>
</dbReference>
<dbReference type="Pfam" id="PF22939">
    <property type="entry name" value="WHD_GPIID"/>
    <property type="match status" value="1"/>
</dbReference>
<dbReference type="AlphaFoldDB" id="A0AAD6NE06"/>
<evidence type="ECO:0000313" key="5">
    <source>
        <dbReference type="EMBL" id="KAJ6057041.1"/>
    </source>
</evidence>
<feature type="domain" description="Fungal STAND N-terminal Goodbye" evidence="2">
    <location>
        <begin position="11"/>
        <end position="133"/>
    </location>
</feature>
<dbReference type="Gene3D" id="3.40.50.300">
    <property type="entry name" value="P-loop containing nucleotide triphosphate hydrolases"/>
    <property type="match status" value="1"/>
</dbReference>
<dbReference type="PANTHER" id="PTHR10039">
    <property type="entry name" value="AMELOGENIN"/>
    <property type="match status" value="1"/>
</dbReference>
<dbReference type="SUPFAM" id="SSF52540">
    <property type="entry name" value="P-loop containing nucleoside triphosphate hydrolases"/>
    <property type="match status" value="1"/>
</dbReference>
<comment type="caution">
    <text evidence="5">The sequence shown here is derived from an EMBL/GenBank/DDBJ whole genome shotgun (WGS) entry which is preliminary data.</text>
</comment>
<name>A0AAD6NE06_PENCN</name>
<dbReference type="PANTHER" id="PTHR10039:SF15">
    <property type="entry name" value="NACHT DOMAIN-CONTAINING PROTEIN"/>
    <property type="match status" value="1"/>
</dbReference>
<protein>
    <submittedName>
        <fullName evidence="5">Ankyrin repeat-containing protein</fullName>
    </submittedName>
</protein>
<dbReference type="EMBL" id="JAQJZL010000001">
    <property type="protein sequence ID" value="KAJ6057041.1"/>
    <property type="molecule type" value="Genomic_DNA"/>
</dbReference>
<sequence>MATTHDFEGLWSEAVDRYIDSTSRTLSEQGLLKQLKSSKELEEQLVKDHLSFTSFRAKRSKITGRIKKAVKPFTVISAVASSAISLSPFAPASTIFGAVVFVIQAADGVSEAYDWIDELFNKLGDFTVRLEEYCKESMSPRLEKKVVQILGCLLDILARSEKTIKTGRWKKYAAALFLGADEVTKASFDRLAKLFEDEQRLISAITFATNQRMDKRIEEIDQAVRQTHRAATNAEIGVDAIQQSQRRDTILNWISSADFPSQQSDAINKRQEGTGQWFLDASEFNSWIRGSKQTLFCHGMPGAGKTIVAAMAINHLFRTIQSSANGVVYIYCDYKMRGEQNVPSLFAAILRQLVQAQQLIPDDVLRLHEDHSRERTTLSYDEIFATLRSTLKNYSTVHLVIDALDELLGRQDGTLSQLLAKIRDLQKDANLNLMITSRFIPELKEEFEHATKLEVRASNGDVRKFVADQIYQLPKCIRGDEELPSVVEDNIVKAADGMFLLACLSVDLLRDTTTKKQAKSTLERISKNFQGSKRRLAQVYDELYCKTIKRIGTQPSMKRALARNVLSWITYAERPLTVEELRHAVAVEFGDKYLDEDNMPDVEEITTVCAGLVVVNEANNIIRFVHYTTQEYFERIREKWNRGIKVKIASSCLTYLSFNAFRSGSCGSYEEFQNRLEQYKLLDYASRYWGQHARQQSGFLRYTDRDKSTIGSHTL</sequence>
<accession>A0AAD6NE06</accession>
<evidence type="ECO:0000256" key="1">
    <source>
        <dbReference type="ARBA" id="ARBA00022737"/>
    </source>
</evidence>
<dbReference type="Proteomes" id="UP001219568">
    <property type="component" value="Unassembled WGS sequence"/>
</dbReference>
<evidence type="ECO:0000259" key="4">
    <source>
        <dbReference type="Pfam" id="PF24883"/>
    </source>
</evidence>
<keyword evidence="6" id="KW-1185">Reference proteome</keyword>